<comment type="caution">
    <text evidence="6">The sequence shown here is derived from an EMBL/GenBank/DDBJ whole genome shotgun (WGS) entry which is preliminary data.</text>
</comment>
<feature type="domain" description="HTH tetR-type" evidence="5">
    <location>
        <begin position="1"/>
        <end position="54"/>
    </location>
</feature>
<dbReference type="InterPro" id="IPR025996">
    <property type="entry name" value="MT1864/Rv1816-like_C"/>
</dbReference>
<evidence type="ECO:0000313" key="6">
    <source>
        <dbReference type="EMBL" id="GAA4960909.1"/>
    </source>
</evidence>
<sequence length="217" mass="23292">MVAALAIVDADGVDALSIRRLAQALGRSPMALYHHAENKGDLLDGIIELLLEEVRIDAAAPDWRAELRRVGHGFRALALAHPHSVTLLVTRPLATPLGLRPLGTLRPLEAFLQLMTAAGMAGPDALGAYRWFFAVLHGHVLDEVQEFVADPEEHDDLLRLGLHHLPLRQFPVVRSLASEIGRYDGAAQLDRGLDVLLTSFAKAIGEGGAPPVAAAQG</sequence>
<name>A0ABP9H577_9ACTN</name>
<evidence type="ECO:0000256" key="3">
    <source>
        <dbReference type="ARBA" id="ARBA00023163"/>
    </source>
</evidence>
<dbReference type="Gene3D" id="1.10.10.60">
    <property type="entry name" value="Homeodomain-like"/>
    <property type="match status" value="1"/>
</dbReference>
<dbReference type="PROSITE" id="PS50977">
    <property type="entry name" value="HTH_TETR_2"/>
    <property type="match status" value="1"/>
</dbReference>
<evidence type="ECO:0000256" key="1">
    <source>
        <dbReference type="ARBA" id="ARBA00023015"/>
    </source>
</evidence>
<dbReference type="InterPro" id="IPR001647">
    <property type="entry name" value="HTH_TetR"/>
</dbReference>
<organism evidence="6 7">
    <name type="scientific">Kineococcus glutinatus</name>
    <dbReference type="NCBI Taxonomy" id="1070872"/>
    <lineage>
        <taxon>Bacteria</taxon>
        <taxon>Bacillati</taxon>
        <taxon>Actinomycetota</taxon>
        <taxon>Actinomycetes</taxon>
        <taxon>Kineosporiales</taxon>
        <taxon>Kineosporiaceae</taxon>
        <taxon>Kineococcus</taxon>
    </lineage>
</organism>
<dbReference type="SUPFAM" id="SSF48498">
    <property type="entry name" value="Tetracyclin repressor-like, C-terminal domain"/>
    <property type="match status" value="1"/>
</dbReference>
<gene>
    <name evidence="6" type="ORF">GCM10023225_00630</name>
</gene>
<evidence type="ECO:0000313" key="7">
    <source>
        <dbReference type="Proteomes" id="UP001501195"/>
    </source>
</evidence>
<protein>
    <submittedName>
        <fullName evidence="6">TetR/AcrR family transcriptional regulator C-terminal domain-containing protein</fullName>
    </submittedName>
</protein>
<feature type="DNA-binding region" description="H-T-H motif" evidence="4">
    <location>
        <begin position="17"/>
        <end position="36"/>
    </location>
</feature>
<keyword evidence="2 4" id="KW-0238">DNA-binding</keyword>
<keyword evidence="7" id="KW-1185">Reference proteome</keyword>
<dbReference type="InterPro" id="IPR036271">
    <property type="entry name" value="Tet_transcr_reg_TetR-rel_C_sf"/>
</dbReference>
<dbReference type="Gene3D" id="1.10.357.10">
    <property type="entry name" value="Tetracycline Repressor, domain 2"/>
    <property type="match status" value="1"/>
</dbReference>
<dbReference type="InterPro" id="IPR009057">
    <property type="entry name" value="Homeodomain-like_sf"/>
</dbReference>
<keyword evidence="1" id="KW-0805">Transcription regulation</keyword>
<evidence type="ECO:0000259" key="5">
    <source>
        <dbReference type="PROSITE" id="PS50977"/>
    </source>
</evidence>
<dbReference type="SUPFAM" id="SSF46689">
    <property type="entry name" value="Homeodomain-like"/>
    <property type="match status" value="1"/>
</dbReference>
<dbReference type="Pfam" id="PF13305">
    <property type="entry name" value="TetR_C_33"/>
    <property type="match status" value="1"/>
</dbReference>
<evidence type="ECO:0000256" key="2">
    <source>
        <dbReference type="ARBA" id="ARBA00023125"/>
    </source>
</evidence>
<keyword evidence="3" id="KW-0804">Transcription</keyword>
<evidence type="ECO:0000256" key="4">
    <source>
        <dbReference type="PROSITE-ProRule" id="PRU00335"/>
    </source>
</evidence>
<accession>A0ABP9H577</accession>
<proteinExistence type="predicted"/>
<dbReference type="Pfam" id="PF00440">
    <property type="entry name" value="TetR_N"/>
    <property type="match status" value="1"/>
</dbReference>
<dbReference type="Proteomes" id="UP001501195">
    <property type="component" value="Unassembled WGS sequence"/>
</dbReference>
<dbReference type="EMBL" id="BAABIL010000004">
    <property type="protein sequence ID" value="GAA4960909.1"/>
    <property type="molecule type" value="Genomic_DNA"/>
</dbReference>
<reference evidence="7" key="1">
    <citation type="journal article" date="2019" name="Int. J. Syst. Evol. Microbiol.">
        <title>The Global Catalogue of Microorganisms (GCM) 10K type strain sequencing project: providing services to taxonomists for standard genome sequencing and annotation.</title>
        <authorList>
            <consortium name="The Broad Institute Genomics Platform"/>
            <consortium name="The Broad Institute Genome Sequencing Center for Infectious Disease"/>
            <person name="Wu L."/>
            <person name="Ma J."/>
        </authorList>
    </citation>
    <scope>NUCLEOTIDE SEQUENCE [LARGE SCALE GENOMIC DNA]</scope>
    <source>
        <strain evidence="7">JCM 18126</strain>
    </source>
</reference>